<evidence type="ECO:0000313" key="3">
    <source>
        <dbReference type="Proteomes" id="UP001203297"/>
    </source>
</evidence>
<name>A0AAD4LX53_9AGAM</name>
<reference evidence="2" key="1">
    <citation type="journal article" date="2022" name="New Phytol.">
        <title>Evolutionary transition to the ectomycorrhizal habit in the genomes of a hyperdiverse lineage of mushroom-forming fungi.</title>
        <authorList>
            <person name="Looney B."/>
            <person name="Miyauchi S."/>
            <person name="Morin E."/>
            <person name="Drula E."/>
            <person name="Courty P.E."/>
            <person name="Kohler A."/>
            <person name="Kuo A."/>
            <person name="LaButti K."/>
            <person name="Pangilinan J."/>
            <person name="Lipzen A."/>
            <person name="Riley R."/>
            <person name="Andreopoulos W."/>
            <person name="He G."/>
            <person name="Johnson J."/>
            <person name="Nolan M."/>
            <person name="Tritt A."/>
            <person name="Barry K.W."/>
            <person name="Grigoriev I.V."/>
            <person name="Nagy L.G."/>
            <person name="Hibbett D."/>
            <person name="Henrissat B."/>
            <person name="Matheny P.B."/>
            <person name="Labbe J."/>
            <person name="Martin F.M."/>
        </authorList>
    </citation>
    <scope>NUCLEOTIDE SEQUENCE</scope>
    <source>
        <strain evidence="2">BPL690</strain>
    </source>
</reference>
<dbReference type="AlphaFoldDB" id="A0AAD4LX53"/>
<protein>
    <submittedName>
        <fullName evidence="2">Uncharacterized protein</fullName>
    </submittedName>
</protein>
<dbReference type="Proteomes" id="UP001203297">
    <property type="component" value="Unassembled WGS sequence"/>
</dbReference>
<sequence length="205" mass="21900">MVGPPVIGLIESARARVIVIDELLEEPPGTSTASASDAFTGAHSVAENPSTPMHIPSLSLTATPRQLEPPTPDIMEDPLRALVRICAFLASNTARALGRDEPGVTPPLAGVEPYLDAVSVDLVRINKVVAKKRVEEDEEEEEEEGEDEQGNEAAVADSSRAWKDTVGDLDEVAGGADTDKREGPAVPKLRGYYRYIIATVCAGWK</sequence>
<evidence type="ECO:0000256" key="1">
    <source>
        <dbReference type="SAM" id="MobiDB-lite"/>
    </source>
</evidence>
<evidence type="ECO:0000313" key="2">
    <source>
        <dbReference type="EMBL" id="KAI0293153.1"/>
    </source>
</evidence>
<accession>A0AAD4LX53</accession>
<comment type="caution">
    <text evidence="2">The sequence shown here is derived from an EMBL/GenBank/DDBJ whole genome shotgun (WGS) entry which is preliminary data.</text>
</comment>
<organism evidence="2 3">
    <name type="scientific">Multifurca ochricompacta</name>
    <dbReference type="NCBI Taxonomy" id="376703"/>
    <lineage>
        <taxon>Eukaryota</taxon>
        <taxon>Fungi</taxon>
        <taxon>Dikarya</taxon>
        <taxon>Basidiomycota</taxon>
        <taxon>Agaricomycotina</taxon>
        <taxon>Agaricomycetes</taxon>
        <taxon>Russulales</taxon>
        <taxon>Russulaceae</taxon>
        <taxon>Multifurca</taxon>
    </lineage>
</organism>
<proteinExistence type="predicted"/>
<keyword evidence="3" id="KW-1185">Reference proteome</keyword>
<dbReference type="EMBL" id="WTXG01000102">
    <property type="protein sequence ID" value="KAI0293153.1"/>
    <property type="molecule type" value="Genomic_DNA"/>
</dbReference>
<feature type="compositionally biased region" description="Acidic residues" evidence="1">
    <location>
        <begin position="136"/>
        <end position="150"/>
    </location>
</feature>
<feature type="region of interest" description="Disordered" evidence="1">
    <location>
        <begin position="133"/>
        <end position="185"/>
    </location>
</feature>
<gene>
    <name evidence="2" type="ORF">B0F90DRAFT_1928341</name>
</gene>